<feature type="zinc finger region" description="C3H1-type" evidence="1">
    <location>
        <begin position="5"/>
        <end position="32"/>
    </location>
</feature>
<feature type="compositionally biased region" description="Low complexity" evidence="2">
    <location>
        <begin position="33"/>
        <end position="47"/>
    </location>
</feature>
<feature type="region of interest" description="Disordered" evidence="2">
    <location>
        <begin position="236"/>
        <end position="489"/>
    </location>
</feature>
<feature type="compositionally biased region" description="Basic and acidic residues" evidence="2">
    <location>
        <begin position="256"/>
        <end position="268"/>
    </location>
</feature>
<gene>
    <name evidence="4" type="ORF">SNAT2548_LOCUS10081</name>
</gene>
<dbReference type="Proteomes" id="UP000604046">
    <property type="component" value="Unassembled WGS sequence"/>
</dbReference>
<feature type="compositionally biased region" description="Basic and acidic residues" evidence="2">
    <location>
        <begin position="304"/>
        <end position="319"/>
    </location>
</feature>
<feature type="region of interest" description="Disordered" evidence="2">
    <location>
        <begin position="103"/>
        <end position="128"/>
    </location>
</feature>
<keyword evidence="5" id="KW-1185">Reference proteome</keyword>
<dbReference type="AlphaFoldDB" id="A0A812L4E6"/>
<keyword evidence="1" id="KW-0479">Metal-binding</keyword>
<evidence type="ECO:0000259" key="3">
    <source>
        <dbReference type="PROSITE" id="PS50103"/>
    </source>
</evidence>
<dbReference type="InterPro" id="IPR000571">
    <property type="entry name" value="Znf_CCCH"/>
</dbReference>
<feature type="domain" description="C3H1-type" evidence="3">
    <location>
        <begin position="5"/>
        <end position="32"/>
    </location>
</feature>
<evidence type="ECO:0000313" key="4">
    <source>
        <dbReference type="EMBL" id="CAE7235666.1"/>
    </source>
</evidence>
<evidence type="ECO:0000256" key="1">
    <source>
        <dbReference type="PROSITE-ProRule" id="PRU00723"/>
    </source>
</evidence>
<protein>
    <recommendedName>
        <fullName evidence="3">C3H1-type domain-containing protein</fullName>
    </recommendedName>
</protein>
<feature type="region of interest" description="Disordered" evidence="2">
    <location>
        <begin position="31"/>
        <end position="55"/>
    </location>
</feature>
<feature type="compositionally biased region" description="Basic and acidic residues" evidence="2">
    <location>
        <begin position="405"/>
        <end position="422"/>
    </location>
</feature>
<feature type="compositionally biased region" description="Basic and acidic residues" evidence="2">
    <location>
        <begin position="379"/>
        <end position="396"/>
    </location>
</feature>
<proteinExistence type="predicted"/>
<dbReference type="PROSITE" id="PS50103">
    <property type="entry name" value="ZF_C3H1"/>
    <property type="match status" value="1"/>
</dbReference>
<dbReference type="EMBL" id="CAJNDS010000813">
    <property type="protein sequence ID" value="CAE7235666.1"/>
    <property type="molecule type" value="Genomic_DNA"/>
</dbReference>
<feature type="compositionally biased region" description="Basic and acidic residues" evidence="2">
    <location>
        <begin position="328"/>
        <end position="345"/>
    </location>
</feature>
<name>A0A812L4E6_9DINO</name>
<feature type="compositionally biased region" description="Low complexity" evidence="2">
    <location>
        <begin position="451"/>
        <end position="460"/>
    </location>
</feature>
<comment type="caution">
    <text evidence="4">The sequence shown here is derived from an EMBL/GenBank/DDBJ whole genome shotgun (WGS) entry which is preliminary data.</text>
</comment>
<keyword evidence="1" id="KW-0862">Zinc</keyword>
<feature type="compositionally biased region" description="Basic and acidic residues" evidence="2">
    <location>
        <begin position="277"/>
        <end position="294"/>
    </location>
</feature>
<dbReference type="GO" id="GO:0008270">
    <property type="term" value="F:zinc ion binding"/>
    <property type="evidence" value="ECO:0007669"/>
    <property type="project" value="UniProtKB-KW"/>
</dbReference>
<organism evidence="4 5">
    <name type="scientific">Symbiodinium natans</name>
    <dbReference type="NCBI Taxonomy" id="878477"/>
    <lineage>
        <taxon>Eukaryota</taxon>
        <taxon>Sar</taxon>
        <taxon>Alveolata</taxon>
        <taxon>Dinophyceae</taxon>
        <taxon>Suessiales</taxon>
        <taxon>Symbiodiniaceae</taxon>
        <taxon>Symbiodinium</taxon>
    </lineage>
</organism>
<reference evidence="4" key="1">
    <citation type="submission" date="2021-02" db="EMBL/GenBank/DDBJ databases">
        <authorList>
            <person name="Dougan E. K."/>
            <person name="Rhodes N."/>
            <person name="Thang M."/>
            <person name="Chan C."/>
        </authorList>
    </citation>
    <scope>NUCLEOTIDE SEQUENCE</scope>
</reference>
<feature type="compositionally biased region" description="Basic and acidic residues" evidence="2">
    <location>
        <begin position="431"/>
        <end position="448"/>
    </location>
</feature>
<accession>A0A812L4E6</accession>
<evidence type="ECO:0000256" key="2">
    <source>
        <dbReference type="SAM" id="MobiDB-lite"/>
    </source>
</evidence>
<keyword evidence="1" id="KW-0863">Zinc-finger</keyword>
<sequence>MGKNGRVARQCWFWHSGKCFRGMECCYLHEGPSPKTSQQRRSSQPQPWSAISSVKDHAVGTFGGNAVGAKGTKRKAQAPLEAVTGEIDVISDIEIDSGAAFREQAPAPPTTSGGPLLAIEDAPTQQEPAPPGFFLHSVMAPAPETPHELLVPVSPLMSPPLPYATCTTGFGESQSGRAREDLGTRLTQISGGPLLAIEDEPTRQEPAPAGFFLHSVMAPAPNRPHELLVPRAPLMLPPLPGESEKEGFGESQSGRAQEELAKETEQRRAKQAAAAEAARKAEEEWLAKETEQRRAKQAAAAVAKKAEEERLAKETEQRRAKQAAAAEAARKAEEERLANEAEQRRAKQAAAAVAKKAEEERLAKETEQRRAKQAAAAEAARKAEEERLANEAEQRRAKQAAAAEAAKKAEEERLAKETEQRRAKQAAAAEAAKKAEEERLAKEAEQRRGKQAAAAEAAGNAHEEREDRDTETEMTAAEVTEDESSCESSGDEGLLIKAEACDLKEASRLCFLLLRAASDKLKENPRIQRPWAVAACLLDARLEDANPSLFWRCFRHFFPRPATSSRFPHVSLCEMLLINWRNDLRARCKVQHGLTCLYIPSDMYDAKQPLS</sequence>
<dbReference type="OrthoDB" id="10658376at2759"/>
<feature type="compositionally biased region" description="Basic and acidic residues" evidence="2">
    <location>
        <begin position="355"/>
        <end position="370"/>
    </location>
</feature>
<evidence type="ECO:0000313" key="5">
    <source>
        <dbReference type="Proteomes" id="UP000604046"/>
    </source>
</evidence>